<organism evidence="1">
    <name type="scientific">Favella ehrenbergii</name>
    <dbReference type="NCBI Taxonomy" id="182087"/>
    <lineage>
        <taxon>Eukaryota</taxon>
        <taxon>Sar</taxon>
        <taxon>Alveolata</taxon>
        <taxon>Ciliophora</taxon>
        <taxon>Intramacronucleata</taxon>
        <taxon>Spirotrichea</taxon>
        <taxon>Choreotrichia</taxon>
        <taxon>Tintinnida</taxon>
        <taxon>Xystonellidae</taxon>
        <taxon>Favella</taxon>
    </lineage>
</organism>
<sequence>MKHLLVRFATKSFYVVSASLSFCSLRYSPFLLACYSVSPFFSLEEIVAGLVLRLEAHLALPSLAQVLLHLLVFLKHSVVLEGLRLDLVLDEFLVLSALHLAASIAQLTLRVDLVGQVHPQEVLLLLLTIQVALDLVESFFGAEMRLVVEGIDGLLDLLSALLLSDLVADVVAVGTVLLHTVLVFECLLSVHVVDSRVELVLLALSRLLNVVHVLVEARQSLLVDVANRFITTTALVGCVVVHREGALRAEELRHRGVVLVRNFLAIQSRFHLVHVLNNAGRGDFGACKRDAIEGVNDEALIVTVLVHDTRLVVQVLIVRDLLLGHVDFGETERARVHSGCEGVRVVTTHAHHVSCDDQLVAFLAFRGARLERPAG</sequence>
<accession>A0A7S3HWB4</accession>
<name>A0A7S3HWB4_9SPIT</name>
<evidence type="ECO:0000313" key="1">
    <source>
        <dbReference type="EMBL" id="CAE0307068.1"/>
    </source>
</evidence>
<proteinExistence type="predicted"/>
<dbReference type="AlphaFoldDB" id="A0A7S3HWB4"/>
<dbReference type="EMBL" id="HBIE01006362">
    <property type="protein sequence ID" value="CAE0307068.1"/>
    <property type="molecule type" value="Transcribed_RNA"/>
</dbReference>
<protein>
    <submittedName>
        <fullName evidence="1">Uncharacterized protein</fullName>
    </submittedName>
</protein>
<reference evidence="1" key="1">
    <citation type="submission" date="2021-01" db="EMBL/GenBank/DDBJ databases">
        <authorList>
            <person name="Corre E."/>
            <person name="Pelletier E."/>
            <person name="Niang G."/>
            <person name="Scheremetjew M."/>
            <person name="Finn R."/>
            <person name="Kale V."/>
            <person name="Holt S."/>
            <person name="Cochrane G."/>
            <person name="Meng A."/>
            <person name="Brown T."/>
            <person name="Cohen L."/>
        </authorList>
    </citation>
    <scope>NUCLEOTIDE SEQUENCE</scope>
    <source>
        <strain evidence="1">Fehren 1</strain>
    </source>
</reference>
<gene>
    <name evidence="1" type="ORF">FEHR0123_LOCUS1975</name>
</gene>